<reference evidence="3" key="1">
    <citation type="journal article" date="2019" name="Int. J. Syst. Evol. Microbiol.">
        <title>The Global Catalogue of Microorganisms (GCM) 10K type strain sequencing project: providing services to taxonomists for standard genome sequencing and annotation.</title>
        <authorList>
            <consortium name="The Broad Institute Genomics Platform"/>
            <consortium name="The Broad Institute Genome Sequencing Center for Infectious Disease"/>
            <person name="Wu L."/>
            <person name="Ma J."/>
        </authorList>
    </citation>
    <scope>NUCLEOTIDE SEQUENCE [LARGE SCALE GENOMIC DNA]</scope>
    <source>
        <strain evidence="3">CGMCC 1.15353</strain>
    </source>
</reference>
<feature type="transmembrane region" description="Helical" evidence="1">
    <location>
        <begin position="82"/>
        <end position="99"/>
    </location>
</feature>
<keyword evidence="1" id="KW-1133">Transmembrane helix</keyword>
<dbReference type="Proteomes" id="UP000642571">
    <property type="component" value="Unassembled WGS sequence"/>
</dbReference>
<evidence type="ECO:0008006" key="4">
    <source>
        <dbReference type="Google" id="ProtNLM"/>
    </source>
</evidence>
<comment type="caution">
    <text evidence="2">The sequence shown here is derived from an EMBL/GenBank/DDBJ whole genome shotgun (WGS) entry which is preliminary data.</text>
</comment>
<feature type="transmembrane region" description="Helical" evidence="1">
    <location>
        <begin position="20"/>
        <end position="45"/>
    </location>
</feature>
<gene>
    <name evidence="2" type="ORF">GCM10011389_24280</name>
</gene>
<keyword evidence="1" id="KW-0812">Transmembrane</keyword>
<protein>
    <recommendedName>
        <fullName evidence="4">Metal-dependent hydrolase</fullName>
    </recommendedName>
</protein>
<feature type="transmembrane region" description="Helical" evidence="1">
    <location>
        <begin position="111"/>
        <end position="136"/>
    </location>
</feature>
<keyword evidence="3" id="KW-1185">Reference proteome</keyword>
<dbReference type="EMBL" id="BMIN01000010">
    <property type="protein sequence ID" value="GGD15715.1"/>
    <property type="molecule type" value="Genomic_DNA"/>
</dbReference>
<organism evidence="2 3">
    <name type="scientific">Pontibacillus salipaludis</name>
    <dbReference type="NCBI Taxonomy" id="1697394"/>
    <lineage>
        <taxon>Bacteria</taxon>
        <taxon>Bacillati</taxon>
        <taxon>Bacillota</taxon>
        <taxon>Bacilli</taxon>
        <taxon>Bacillales</taxon>
        <taxon>Bacillaceae</taxon>
        <taxon>Pontibacillus</taxon>
    </lineage>
</organism>
<keyword evidence="1" id="KW-0472">Membrane</keyword>
<name>A0ABQ1Q6Q3_9BACI</name>
<sequence length="185" mass="21279">MNTLHHGFWTYVALRKKKEAVPYALVGSVFPDLIYYIMFFYILIFGDIFTANAIEEMGWAGVVHDLAHALFAHPVVEVLREAGHSIFIWGIVFALVVYYKGWKMNKWTGFMYGWLGHVVIDLLTHVNDAIPIFYPVSDLIIRGPVSYWDRRHYGDIFSLVNGILIGLAIIYLIIKKVNASRKRSL</sequence>
<dbReference type="RefSeq" id="WP_188654104.1">
    <property type="nucleotide sequence ID" value="NZ_BMIN01000010.1"/>
</dbReference>
<evidence type="ECO:0000313" key="3">
    <source>
        <dbReference type="Proteomes" id="UP000642571"/>
    </source>
</evidence>
<accession>A0ABQ1Q6Q3</accession>
<evidence type="ECO:0000256" key="1">
    <source>
        <dbReference type="SAM" id="Phobius"/>
    </source>
</evidence>
<proteinExistence type="predicted"/>
<feature type="transmembrane region" description="Helical" evidence="1">
    <location>
        <begin position="156"/>
        <end position="174"/>
    </location>
</feature>
<evidence type="ECO:0000313" key="2">
    <source>
        <dbReference type="EMBL" id="GGD15715.1"/>
    </source>
</evidence>